<dbReference type="EMBL" id="LBSR01000016">
    <property type="protein sequence ID" value="KKQ21633.1"/>
    <property type="molecule type" value="Genomic_DNA"/>
</dbReference>
<protein>
    <recommendedName>
        <fullName evidence="4">DUF1648 domain-containing protein</fullName>
    </recommendedName>
</protein>
<proteinExistence type="predicted"/>
<keyword evidence="1" id="KW-1133">Transmembrane helix</keyword>
<gene>
    <name evidence="2" type="ORF">US36_C0016G0009</name>
</gene>
<sequence length="112" mass="12757">MLFIIKDKYLRAVFGISLAVLIITSIIVFLKLRQIYNPLVIHFDAYSGIDFFGEKTNIFGILATTFAAIGINFFLADFLYNRERFLSYIFAFVSLELAILILMAMSVIISVN</sequence>
<evidence type="ECO:0000313" key="3">
    <source>
        <dbReference type="Proteomes" id="UP000034044"/>
    </source>
</evidence>
<feature type="transmembrane region" description="Helical" evidence="1">
    <location>
        <begin position="12"/>
        <end position="36"/>
    </location>
</feature>
<dbReference type="Proteomes" id="UP000034044">
    <property type="component" value="Unassembled WGS sequence"/>
</dbReference>
<reference evidence="2 3" key="1">
    <citation type="journal article" date="2015" name="Nature">
        <title>rRNA introns, odd ribosomes, and small enigmatic genomes across a large radiation of phyla.</title>
        <authorList>
            <person name="Brown C.T."/>
            <person name="Hug L.A."/>
            <person name="Thomas B.C."/>
            <person name="Sharon I."/>
            <person name="Castelle C.J."/>
            <person name="Singh A."/>
            <person name="Wilkins M.J."/>
            <person name="Williams K.H."/>
            <person name="Banfield J.F."/>
        </authorList>
    </citation>
    <scope>NUCLEOTIDE SEQUENCE [LARGE SCALE GENOMIC DNA]</scope>
</reference>
<evidence type="ECO:0008006" key="4">
    <source>
        <dbReference type="Google" id="ProtNLM"/>
    </source>
</evidence>
<feature type="transmembrane region" description="Helical" evidence="1">
    <location>
        <begin position="88"/>
        <end position="111"/>
    </location>
</feature>
<evidence type="ECO:0000256" key="1">
    <source>
        <dbReference type="SAM" id="Phobius"/>
    </source>
</evidence>
<dbReference type="AlphaFoldDB" id="A0A0G0FRI8"/>
<keyword evidence="1" id="KW-0812">Transmembrane</keyword>
<organism evidence="2 3">
    <name type="scientific">Candidatus Wolfebacteria bacterium GW2011_GWC1_37_10</name>
    <dbReference type="NCBI Taxonomy" id="1619010"/>
    <lineage>
        <taxon>Bacteria</taxon>
        <taxon>Candidatus Wolfeibacteriota</taxon>
    </lineage>
</organism>
<keyword evidence="1" id="KW-0472">Membrane</keyword>
<feature type="transmembrane region" description="Helical" evidence="1">
    <location>
        <begin position="56"/>
        <end position="76"/>
    </location>
</feature>
<evidence type="ECO:0000313" key="2">
    <source>
        <dbReference type="EMBL" id="KKQ21633.1"/>
    </source>
</evidence>
<accession>A0A0G0FRI8</accession>
<name>A0A0G0FRI8_9BACT</name>
<comment type="caution">
    <text evidence="2">The sequence shown here is derived from an EMBL/GenBank/DDBJ whole genome shotgun (WGS) entry which is preliminary data.</text>
</comment>